<dbReference type="AlphaFoldDB" id="A0A1Q9F432"/>
<proteinExistence type="predicted"/>
<accession>A0A1Q9F432</accession>
<keyword evidence="3" id="KW-1185">Reference proteome</keyword>
<evidence type="ECO:0000313" key="3">
    <source>
        <dbReference type="Proteomes" id="UP000186817"/>
    </source>
</evidence>
<keyword evidence="1" id="KW-0732">Signal</keyword>
<name>A0A1Q9F432_SYMMI</name>
<dbReference type="Proteomes" id="UP000186817">
    <property type="component" value="Unassembled WGS sequence"/>
</dbReference>
<reference evidence="2 3" key="1">
    <citation type="submission" date="2016-02" db="EMBL/GenBank/DDBJ databases">
        <title>Genome analysis of coral dinoflagellate symbionts highlights evolutionary adaptations to a symbiotic lifestyle.</title>
        <authorList>
            <person name="Aranda M."/>
            <person name="Li Y."/>
            <person name="Liew Y.J."/>
            <person name="Baumgarten S."/>
            <person name="Simakov O."/>
            <person name="Wilson M."/>
            <person name="Piel J."/>
            <person name="Ashoor H."/>
            <person name="Bougouffa S."/>
            <person name="Bajic V.B."/>
            <person name="Ryu T."/>
            <person name="Ravasi T."/>
            <person name="Bayer T."/>
            <person name="Micklem G."/>
            <person name="Kim H."/>
            <person name="Bhak J."/>
            <person name="Lajeunesse T.C."/>
            <person name="Voolstra C.R."/>
        </authorList>
    </citation>
    <scope>NUCLEOTIDE SEQUENCE [LARGE SCALE GENOMIC DNA]</scope>
    <source>
        <strain evidence="2 3">CCMP2467</strain>
    </source>
</reference>
<organism evidence="2 3">
    <name type="scientific">Symbiodinium microadriaticum</name>
    <name type="common">Dinoflagellate</name>
    <name type="synonym">Zooxanthella microadriatica</name>
    <dbReference type="NCBI Taxonomy" id="2951"/>
    <lineage>
        <taxon>Eukaryota</taxon>
        <taxon>Sar</taxon>
        <taxon>Alveolata</taxon>
        <taxon>Dinophyceae</taxon>
        <taxon>Suessiales</taxon>
        <taxon>Symbiodiniaceae</taxon>
        <taxon>Symbiodinium</taxon>
    </lineage>
</organism>
<gene>
    <name evidence="2" type="ORF">AK812_SmicGene1444</name>
</gene>
<dbReference type="EMBL" id="LSRX01000015">
    <property type="protein sequence ID" value="OLQ14417.1"/>
    <property type="molecule type" value="Genomic_DNA"/>
</dbReference>
<sequence length="862" mass="93147">MYAIVAFIAFSCLASPSAGRRNNGNLAAKLGSNFEPSDEIAKAEATVEAVVENVDAGLNAAPEAEAQTWATVSAVNQVGPSRDDIVPKTSVNYFITTEGAAPSDPEGEYWLEANLSTHDGPSCDAFKSKVDRLLEAIDTVAPAMKSMFSLSCWHETTLTLRSVHRILAPHEVHAVKMFAMHLKHINVTESTMMDATTVLADKNKPILEEMFQGFRVDMDVALTKALEKVITEKILQQIGHTNALNYEGPSRGICSAGELPCPYSWQGHCCSTSSCLHPLVPGSEYPRYQDDMCLFNRTSCWEYCKERIEMQQQKTKDIVENVVAMFKGASSDMRLSYDDAKRRELFQSIPFLNASFNDIVAKLSVPVDHMMSANHGLSGPWLGPLVDVLEAADGVDTLDSVAIKNLPGVKAQDLGVIKFLRESAVTPPTAPAPAPAPKQMHSWRNAAEVMPPTDVETVQEVEAAVANRVLKAEAASEHAMESLESELPPTPTKLIPLKATISMGPSLGHFDTHETVSYMLFHENNKAAVDPSLGMQIEVNVTAASAEAAASFAELCNSLAQKLNTGPFLEVHSYGSLVTILSMPLPGGTAADGLRSLVPIMKHIGHLTFTVSANNNIEHMMAHPDDSIWKQAKTGAKFMLDATLTNAVEKALVDRLNASSGHDEVECATMEAPCLDTDHPGSCCSLSACVAPDDGEESGPNWQEIQCKYNLTCAPLCGGSAVAKTPRDYALAMSEKLMQIFTGGSLDVRVAYDDEMIKGIFASLPVLNMTFRSLQEQYRSLAQQNHLEKFASHPFAAAGVEVMNAVNKDLVSIESVELKNLPSDIRLVIKLENAKPFQFIFALLEGSGILGMLAGAPEPGPA</sequence>
<feature type="chain" id="PRO_5013362596" evidence="1">
    <location>
        <begin position="20"/>
        <end position="862"/>
    </location>
</feature>
<evidence type="ECO:0000256" key="1">
    <source>
        <dbReference type="SAM" id="SignalP"/>
    </source>
</evidence>
<evidence type="ECO:0000313" key="2">
    <source>
        <dbReference type="EMBL" id="OLQ14417.1"/>
    </source>
</evidence>
<feature type="signal peptide" evidence="1">
    <location>
        <begin position="1"/>
        <end position="19"/>
    </location>
</feature>
<comment type="caution">
    <text evidence="2">The sequence shown here is derived from an EMBL/GenBank/DDBJ whole genome shotgun (WGS) entry which is preliminary data.</text>
</comment>
<protein>
    <submittedName>
        <fullName evidence="2">Uncharacterized protein</fullName>
    </submittedName>
</protein>
<dbReference type="OrthoDB" id="439687at2759"/>